<dbReference type="EMBL" id="MG948468">
    <property type="protein sequence ID" value="AVJ51825.1"/>
    <property type="molecule type" value="Genomic_DNA"/>
</dbReference>
<evidence type="ECO:0000313" key="2">
    <source>
        <dbReference type="EMBL" id="AVJ51825.1"/>
    </source>
</evidence>
<dbReference type="Proteomes" id="UP000241629">
    <property type="component" value="Segment"/>
</dbReference>
<accession>A0A2P1CLB6</accession>
<keyword evidence="1" id="KW-0472">Membrane</keyword>
<evidence type="ECO:0000313" key="3">
    <source>
        <dbReference type="Proteomes" id="UP000241629"/>
    </source>
</evidence>
<keyword evidence="3" id="KW-1185">Reference proteome</keyword>
<name>A0A2P1CLB6_9CAUD</name>
<feature type="transmembrane region" description="Helical" evidence="1">
    <location>
        <begin position="55"/>
        <end position="78"/>
    </location>
</feature>
<gene>
    <name evidence="2" type="ORF">Vid5_gp70</name>
</gene>
<proteinExistence type="predicted"/>
<protein>
    <submittedName>
        <fullName evidence="2">Uncharacterized protein</fullName>
    </submittedName>
</protein>
<keyword evidence="1" id="KW-1133">Transmembrane helix</keyword>
<keyword evidence="1" id="KW-0812">Transmembrane</keyword>
<reference evidence="2 3" key="1">
    <citation type="submission" date="2018-02" db="EMBL/GenBank/DDBJ databases">
        <title>Complete genome sequence of Pantoea phage vB_PagS_Vid5.</title>
        <authorList>
            <person name="Truncaite L."/>
            <person name="Simoliunas E."/>
            <person name="Meskys R."/>
        </authorList>
    </citation>
    <scope>NUCLEOTIDE SEQUENCE [LARGE SCALE GENOMIC DNA]</scope>
</reference>
<organism evidence="2 3">
    <name type="scientific">Pantoea phage vB_PagS_Vid5</name>
    <dbReference type="NCBI Taxonomy" id="2099652"/>
    <lineage>
        <taxon>Viruses</taxon>
        <taxon>Duplodnaviria</taxon>
        <taxon>Heunggongvirae</taxon>
        <taxon>Uroviricota</taxon>
        <taxon>Caudoviricetes</taxon>
        <taxon>Vidquintavirus</taxon>
        <taxon>Vidquintavirus Vid5</taxon>
    </lineage>
</organism>
<sequence>MIISYFVLYLLLLVSVLVAANAACNIVSIIRMWNDPELIDRNFEWIDQFTAARNMLLRSNIVVCLLATIVSVILYLVVTL</sequence>
<evidence type="ECO:0000256" key="1">
    <source>
        <dbReference type="SAM" id="Phobius"/>
    </source>
</evidence>